<name>A0A0D6P9C2_9PROT</name>
<comment type="caution">
    <text evidence="2">The sequence shown here is derived from an EMBL/GenBank/DDBJ whole genome shotgun (WGS) entry which is preliminary data.</text>
</comment>
<feature type="transmembrane region" description="Helical" evidence="1">
    <location>
        <begin position="12"/>
        <end position="33"/>
    </location>
</feature>
<sequence length="111" mass="12205">MERGRRVRVVVQRAFAVIAAVCLVGGIAIAMLLPVDAPLAQLIYAIDGDALDWVESGLRHALPAWAWTWIIMPLLIRPDWLLPISAGIVAAGLSVSLTRRPKTETARRRRS</sequence>
<dbReference type="EMBL" id="BANB01000707">
    <property type="protein sequence ID" value="GAN78252.1"/>
    <property type="molecule type" value="Genomic_DNA"/>
</dbReference>
<dbReference type="Proteomes" id="UP000032680">
    <property type="component" value="Unassembled WGS sequence"/>
</dbReference>
<feature type="transmembrane region" description="Helical" evidence="1">
    <location>
        <begin position="80"/>
        <end position="98"/>
    </location>
</feature>
<evidence type="ECO:0000313" key="2">
    <source>
        <dbReference type="EMBL" id="GAN78252.1"/>
    </source>
</evidence>
<organism evidence="2 3">
    <name type="scientific">Acidisphaera rubrifaciens HS-AP3</name>
    <dbReference type="NCBI Taxonomy" id="1231350"/>
    <lineage>
        <taxon>Bacteria</taxon>
        <taxon>Pseudomonadati</taxon>
        <taxon>Pseudomonadota</taxon>
        <taxon>Alphaproteobacteria</taxon>
        <taxon>Acetobacterales</taxon>
        <taxon>Acetobacteraceae</taxon>
        <taxon>Acidisphaera</taxon>
    </lineage>
</organism>
<accession>A0A0D6P9C2</accession>
<keyword evidence="1" id="KW-1133">Transmembrane helix</keyword>
<keyword evidence="1" id="KW-0812">Transmembrane</keyword>
<reference evidence="2 3" key="1">
    <citation type="submission" date="2012-11" db="EMBL/GenBank/DDBJ databases">
        <title>Whole genome sequence of Acidisphaera rubrifaciens HS-AP3.</title>
        <authorList>
            <person name="Azuma Y."/>
            <person name="Higashiura N."/>
            <person name="Hirakawa H."/>
            <person name="Matsushita K."/>
        </authorList>
    </citation>
    <scope>NUCLEOTIDE SEQUENCE [LARGE SCALE GENOMIC DNA]</scope>
    <source>
        <strain evidence="2 3">HS-AP3</strain>
    </source>
</reference>
<dbReference type="AlphaFoldDB" id="A0A0D6P9C2"/>
<gene>
    <name evidence="2" type="ORF">Asru_0708_02</name>
</gene>
<proteinExistence type="predicted"/>
<keyword evidence="3" id="KW-1185">Reference proteome</keyword>
<keyword evidence="1" id="KW-0472">Membrane</keyword>
<evidence type="ECO:0000313" key="3">
    <source>
        <dbReference type="Proteomes" id="UP000032680"/>
    </source>
</evidence>
<protein>
    <submittedName>
        <fullName evidence="2">Uncharacterized protein</fullName>
    </submittedName>
</protein>
<evidence type="ECO:0000256" key="1">
    <source>
        <dbReference type="SAM" id="Phobius"/>
    </source>
</evidence>